<dbReference type="Pfam" id="PF13374">
    <property type="entry name" value="TPR_10"/>
    <property type="match status" value="1"/>
</dbReference>
<feature type="transmembrane region" description="Helical" evidence="17">
    <location>
        <begin position="101"/>
        <end position="121"/>
    </location>
</feature>
<dbReference type="InParanoid" id="E0VLB8"/>
<dbReference type="FunCoup" id="E0VLB8">
    <property type="interactions" value="1"/>
</dbReference>
<evidence type="ECO:0000259" key="18">
    <source>
        <dbReference type="Pfam" id="PF08409"/>
    </source>
</evidence>
<dbReference type="PANTHER" id="PTHR44227:SF3">
    <property type="entry name" value="PROTEIN O-MANNOSYL-TRANSFERASE TMTC4"/>
    <property type="match status" value="1"/>
</dbReference>
<evidence type="ECO:0000313" key="19">
    <source>
        <dbReference type="EMBL" id="EEB14174.1"/>
    </source>
</evidence>
<proteinExistence type="inferred from homology"/>
<evidence type="ECO:0000256" key="16">
    <source>
        <dbReference type="PROSITE-ProRule" id="PRU00339"/>
    </source>
</evidence>
<evidence type="ECO:0000256" key="15">
    <source>
        <dbReference type="ARBA" id="ARBA00045102"/>
    </source>
</evidence>
<evidence type="ECO:0000256" key="8">
    <source>
        <dbReference type="ARBA" id="ARBA00022692"/>
    </source>
</evidence>
<dbReference type="Pfam" id="PF13181">
    <property type="entry name" value="TPR_8"/>
    <property type="match status" value="1"/>
</dbReference>
<dbReference type="GO" id="GO:0004169">
    <property type="term" value="F:dolichyl-phosphate-mannose-protein mannosyltransferase activity"/>
    <property type="evidence" value="ECO:0007669"/>
    <property type="project" value="UniProtKB-EC"/>
</dbReference>
<dbReference type="Gene3D" id="1.25.40.10">
    <property type="entry name" value="Tetratricopeptide repeat domain"/>
    <property type="match status" value="3"/>
</dbReference>
<dbReference type="Pfam" id="PF13424">
    <property type="entry name" value="TPR_12"/>
    <property type="match status" value="1"/>
</dbReference>
<dbReference type="OrthoDB" id="19588at2759"/>
<keyword evidence="21" id="KW-1185">Reference proteome</keyword>
<dbReference type="AlphaFoldDB" id="E0VLB8"/>
<dbReference type="SUPFAM" id="SSF48452">
    <property type="entry name" value="TPR-like"/>
    <property type="match status" value="1"/>
</dbReference>
<dbReference type="GeneID" id="8229536"/>
<keyword evidence="10 16" id="KW-0802">TPR repeat</keyword>
<evidence type="ECO:0000256" key="14">
    <source>
        <dbReference type="ARBA" id="ARBA00045085"/>
    </source>
</evidence>
<feature type="transmembrane region" description="Helical" evidence="17">
    <location>
        <begin position="203"/>
        <end position="224"/>
    </location>
</feature>
<dbReference type="EMBL" id="AAZO01003316">
    <property type="status" value="NOT_ANNOTATED_CDS"/>
    <property type="molecule type" value="Genomic_DNA"/>
</dbReference>
<evidence type="ECO:0000256" key="17">
    <source>
        <dbReference type="SAM" id="Phobius"/>
    </source>
</evidence>
<organism>
    <name type="scientific">Pediculus humanus subsp. corporis</name>
    <name type="common">Body louse</name>
    <dbReference type="NCBI Taxonomy" id="121224"/>
    <lineage>
        <taxon>Eukaryota</taxon>
        <taxon>Metazoa</taxon>
        <taxon>Ecdysozoa</taxon>
        <taxon>Arthropoda</taxon>
        <taxon>Hexapoda</taxon>
        <taxon>Insecta</taxon>
        <taxon>Pterygota</taxon>
        <taxon>Neoptera</taxon>
        <taxon>Paraneoptera</taxon>
        <taxon>Psocodea</taxon>
        <taxon>Troctomorpha</taxon>
        <taxon>Phthiraptera</taxon>
        <taxon>Anoplura</taxon>
        <taxon>Pediculidae</taxon>
        <taxon>Pediculus</taxon>
    </lineage>
</organism>
<dbReference type="Pfam" id="PF00515">
    <property type="entry name" value="TPR_1"/>
    <property type="match status" value="2"/>
</dbReference>
<feature type="repeat" description="TPR" evidence="16">
    <location>
        <begin position="660"/>
        <end position="693"/>
    </location>
</feature>
<keyword evidence="13 17" id="KW-0472">Membrane</keyword>
<dbReference type="InterPro" id="IPR052346">
    <property type="entry name" value="O-mannosyl-transferase_TMTC"/>
</dbReference>
<evidence type="ECO:0000256" key="7">
    <source>
        <dbReference type="ARBA" id="ARBA00022679"/>
    </source>
</evidence>
<protein>
    <recommendedName>
        <fullName evidence="6">dolichyl-phosphate-mannose--protein mannosyltransferase</fullName>
        <ecNumber evidence="6">2.4.1.109</ecNumber>
    </recommendedName>
</protein>
<feature type="transmembrane region" description="Helical" evidence="17">
    <location>
        <begin position="387"/>
        <end position="406"/>
    </location>
</feature>
<evidence type="ECO:0000256" key="11">
    <source>
        <dbReference type="ARBA" id="ARBA00022824"/>
    </source>
</evidence>
<dbReference type="PROSITE" id="PS50005">
    <property type="entry name" value="TPR"/>
    <property type="match status" value="6"/>
</dbReference>
<comment type="catalytic activity">
    <reaction evidence="15">
        <text>a di-trans,poly-cis-dolichyl beta-D-mannosyl phosphate + L-seryl-[protein] = 3-O-(alpha-D-mannosyl)-L-seryl-[protein] + a di-trans,poly-cis-dolichyl phosphate + H(+)</text>
        <dbReference type="Rhea" id="RHEA:17377"/>
        <dbReference type="Rhea" id="RHEA-COMP:9863"/>
        <dbReference type="Rhea" id="RHEA-COMP:13546"/>
        <dbReference type="Rhea" id="RHEA-COMP:19498"/>
        <dbReference type="Rhea" id="RHEA-COMP:19501"/>
        <dbReference type="ChEBI" id="CHEBI:15378"/>
        <dbReference type="ChEBI" id="CHEBI:29999"/>
        <dbReference type="ChEBI" id="CHEBI:57683"/>
        <dbReference type="ChEBI" id="CHEBI:58211"/>
        <dbReference type="ChEBI" id="CHEBI:137321"/>
        <dbReference type="EC" id="2.4.1.109"/>
    </reaction>
</comment>
<dbReference type="SMART" id="SM00028">
    <property type="entry name" value="TPR"/>
    <property type="match status" value="7"/>
</dbReference>
<evidence type="ECO:0000256" key="6">
    <source>
        <dbReference type="ARBA" id="ARBA00012839"/>
    </source>
</evidence>
<feature type="transmembrane region" description="Helical" evidence="17">
    <location>
        <begin position="285"/>
        <end position="304"/>
    </location>
</feature>
<sequence>MDIKFNFATFNVFGYLVIALLAATSNINSLNGDFVFDDSEALINNKDILPTTPIKNVLQNDYWGTNLKFNHSHKSYRPLTILSFRWNYEIAGGLNPRSFHLVNIILHVFISILSWSLFLVILGKEKLFIGFLAAVLFSVHPIHSEAVCGIVGRADLLSALFFFLSILIFSKSNPQDRLSWLWLSLSVILAGVSMFCKEQGITVIGILCVYDIFFLQNISLGQLISEFNSIIRLKSNLSLINKIWKRQLVLITTGLLLILFRCYLMDFQSPKFQWVDNPASFEKKWLSRVLTYNYIFSLNLWLLFCPEWLCFDWSMGCIPIVTINDLRIIFVLIFWLSLAFIIWKIIFMKNLERQKCVLMSLSIIIIPYLPASNIFFTVGFVVAERVLYIPSLGFCLLVVCGVEVLIQNFPLNKNDLTFGFSLLAIVFLIRSYERSSDWKTEESLFNSGSLVCPLNAKVHYNIAKSAVDSGNIDKGIKEYREAIRLFPNYDQALNNLANILKSQGELKEAEDMLRKALDIRKEFPAAWMNLGIVLTQINKYSEAEECYKNALKYRKYYPDCHYNLGNLYLAQKKYDEAEMAWTSAIKLKPTMSLAWNNLIILNDNKKNYNKAITLANEALTVLSNDSGIHFNKANTLGKLGKYQESEKHFLKALKLDPNNSQYYANLGVLYHRWKKYGKALESYKKALKHNPNLKSARENYESLKKKMSENVL</sequence>
<dbReference type="EnsemblMetazoa" id="PHUM285600-RA">
    <property type="protein sequence ID" value="PHUM285600-PA"/>
    <property type="gene ID" value="PHUM285600"/>
</dbReference>
<keyword evidence="11" id="KW-0256">Endoplasmic reticulum</keyword>
<feature type="domain" description="DUF1736" evidence="18">
    <location>
        <begin position="267"/>
        <end position="338"/>
    </location>
</feature>
<evidence type="ECO:0000256" key="10">
    <source>
        <dbReference type="ARBA" id="ARBA00022803"/>
    </source>
</evidence>
<comment type="function">
    <text evidence="1">Transfers mannosyl residues to the hydroxyl group of serine or threonine residues.</text>
</comment>
<feature type="transmembrane region" description="Helical" evidence="17">
    <location>
        <begin position="6"/>
        <end position="24"/>
    </location>
</feature>
<gene>
    <name evidence="20" type="primary">8229536</name>
    <name evidence="19" type="ORF">Phum_PHUM285600</name>
</gene>
<evidence type="ECO:0000313" key="20">
    <source>
        <dbReference type="EnsemblMetazoa" id="PHUM285600-PA"/>
    </source>
</evidence>
<dbReference type="EC" id="2.4.1.109" evidence="6"/>
<reference evidence="20" key="3">
    <citation type="submission" date="2021-02" db="UniProtKB">
        <authorList>
            <consortium name="EnsemblMetazoa"/>
        </authorList>
    </citation>
    <scope>IDENTIFICATION</scope>
    <source>
        <strain evidence="20">USDA</strain>
    </source>
</reference>
<feature type="repeat" description="TPR" evidence="16">
    <location>
        <begin position="456"/>
        <end position="489"/>
    </location>
</feature>
<evidence type="ECO:0000256" key="9">
    <source>
        <dbReference type="ARBA" id="ARBA00022737"/>
    </source>
</evidence>
<dbReference type="eggNOG" id="KOG1124">
    <property type="taxonomic scope" value="Eukaryota"/>
</dbReference>
<feature type="repeat" description="TPR" evidence="16">
    <location>
        <begin position="626"/>
        <end position="659"/>
    </location>
</feature>
<dbReference type="InterPro" id="IPR011990">
    <property type="entry name" value="TPR-like_helical_dom_sf"/>
</dbReference>
<comment type="catalytic activity">
    <reaction evidence="14">
        <text>a di-trans,poly-cis-dolichyl beta-D-mannosyl phosphate + L-threonyl-[protein] = 3-O-(alpha-D-mannosyl)-L-threonyl-[protein] + a di-trans,poly-cis-dolichyl phosphate + H(+)</text>
        <dbReference type="Rhea" id="RHEA:53396"/>
        <dbReference type="Rhea" id="RHEA-COMP:11060"/>
        <dbReference type="Rhea" id="RHEA-COMP:13547"/>
        <dbReference type="Rhea" id="RHEA-COMP:19498"/>
        <dbReference type="Rhea" id="RHEA-COMP:19501"/>
        <dbReference type="ChEBI" id="CHEBI:15378"/>
        <dbReference type="ChEBI" id="CHEBI:30013"/>
        <dbReference type="ChEBI" id="CHEBI:57683"/>
        <dbReference type="ChEBI" id="CHEBI:58211"/>
        <dbReference type="ChEBI" id="CHEBI:137323"/>
        <dbReference type="EC" id="2.4.1.109"/>
    </reaction>
</comment>
<evidence type="ECO:0000256" key="12">
    <source>
        <dbReference type="ARBA" id="ARBA00022989"/>
    </source>
</evidence>
<dbReference type="EMBL" id="DS235271">
    <property type="protein sequence ID" value="EEB14174.1"/>
    <property type="molecule type" value="Genomic_DNA"/>
</dbReference>
<comment type="subcellular location">
    <subcellularLocation>
        <location evidence="3">Endoplasmic reticulum</location>
    </subcellularLocation>
    <subcellularLocation>
        <location evidence="2">Membrane</location>
        <topology evidence="2">Multi-pass membrane protein</topology>
    </subcellularLocation>
</comment>
<dbReference type="RefSeq" id="XP_002426912.1">
    <property type="nucleotide sequence ID" value="XM_002426867.1"/>
</dbReference>
<reference evidence="19" key="1">
    <citation type="submission" date="2007-04" db="EMBL/GenBank/DDBJ databases">
        <title>Annotation of Pediculus humanus corporis strain USDA.</title>
        <authorList>
            <person name="Kirkness E."/>
            <person name="Hannick L."/>
            <person name="Hass B."/>
            <person name="Bruggner R."/>
            <person name="Lawson D."/>
            <person name="Bidwell S."/>
            <person name="Joardar V."/>
            <person name="Caler E."/>
            <person name="Walenz B."/>
            <person name="Inman J."/>
            <person name="Schobel S."/>
            <person name="Galinsky K."/>
            <person name="Amedeo P."/>
            <person name="Strausberg R."/>
        </authorList>
    </citation>
    <scope>NUCLEOTIDE SEQUENCE</scope>
    <source>
        <strain evidence="19">USDA</strain>
    </source>
</reference>
<comment type="similarity">
    <text evidence="5">Belongs to the TMTC family.</text>
</comment>
<dbReference type="UniPathway" id="UPA00378"/>
<name>E0VLB8_PEDHC</name>
<keyword evidence="7" id="KW-0808">Transferase</keyword>
<feature type="transmembrane region" description="Helical" evidence="17">
    <location>
        <begin position="328"/>
        <end position="346"/>
    </location>
</feature>
<dbReference type="OMA" id="HWQHAVA"/>
<dbReference type="KEGG" id="phu:Phum_PHUM285600"/>
<feature type="repeat" description="TPR" evidence="16">
    <location>
        <begin position="490"/>
        <end position="523"/>
    </location>
</feature>
<feature type="transmembrane region" description="Helical" evidence="17">
    <location>
        <begin position="358"/>
        <end position="381"/>
    </location>
</feature>
<evidence type="ECO:0000313" key="21">
    <source>
        <dbReference type="Proteomes" id="UP000009046"/>
    </source>
</evidence>
<evidence type="ECO:0000256" key="5">
    <source>
        <dbReference type="ARBA" id="ARBA00007882"/>
    </source>
</evidence>
<evidence type="ECO:0000256" key="13">
    <source>
        <dbReference type="ARBA" id="ARBA00023136"/>
    </source>
</evidence>
<dbReference type="CTD" id="8229536"/>
<dbReference type="GO" id="GO:0016020">
    <property type="term" value="C:membrane"/>
    <property type="evidence" value="ECO:0007669"/>
    <property type="project" value="UniProtKB-SubCell"/>
</dbReference>
<evidence type="ECO:0000256" key="4">
    <source>
        <dbReference type="ARBA" id="ARBA00004922"/>
    </source>
</evidence>
<feature type="transmembrane region" description="Helical" evidence="17">
    <location>
        <begin position="415"/>
        <end position="432"/>
    </location>
</feature>
<dbReference type="GO" id="GO:0030968">
    <property type="term" value="P:endoplasmic reticulum unfolded protein response"/>
    <property type="evidence" value="ECO:0007669"/>
    <property type="project" value="TreeGrafter"/>
</dbReference>
<accession>E0VLB8</accession>
<feature type="repeat" description="TPR" evidence="16">
    <location>
        <begin position="524"/>
        <end position="557"/>
    </location>
</feature>
<dbReference type="GO" id="GO:0005783">
    <property type="term" value="C:endoplasmic reticulum"/>
    <property type="evidence" value="ECO:0007669"/>
    <property type="project" value="UniProtKB-SubCell"/>
</dbReference>
<feature type="transmembrane region" description="Helical" evidence="17">
    <location>
        <begin position="244"/>
        <end position="264"/>
    </location>
</feature>
<reference evidence="19" key="2">
    <citation type="submission" date="2007-04" db="EMBL/GenBank/DDBJ databases">
        <title>The genome of the human body louse.</title>
        <authorList>
            <consortium name="The Human Body Louse Genome Consortium"/>
            <person name="Kirkness E."/>
            <person name="Walenz B."/>
            <person name="Hass B."/>
            <person name="Bruggner R."/>
            <person name="Strausberg R."/>
        </authorList>
    </citation>
    <scope>NUCLEOTIDE SEQUENCE</scope>
    <source>
        <strain evidence="19">USDA</strain>
    </source>
</reference>
<dbReference type="STRING" id="121224.E0VLB8"/>
<feature type="transmembrane region" description="Helical" evidence="17">
    <location>
        <begin position="178"/>
        <end position="196"/>
    </location>
</feature>
<dbReference type="PROSITE" id="PS50293">
    <property type="entry name" value="TPR_REGION"/>
    <property type="match status" value="1"/>
</dbReference>
<dbReference type="HOGENOM" id="CLU_011615_2_0_1"/>
<evidence type="ECO:0000256" key="3">
    <source>
        <dbReference type="ARBA" id="ARBA00004240"/>
    </source>
</evidence>
<evidence type="ECO:0000256" key="2">
    <source>
        <dbReference type="ARBA" id="ARBA00004141"/>
    </source>
</evidence>
<dbReference type="InterPro" id="IPR019734">
    <property type="entry name" value="TPR_rpt"/>
</dbReference>
<feature type="transmembrane region" description="Helical" evidence="17">
    <location>
        <begin position="156"/>
        <end position="172"/>
    </location>
</feature>
<dbReference type="PANTHER" id="PTHR44227">
    <property type="match status" value="1"/>
</dbReference>
<keyword evidence="9" id="KW-0677">Repeat</keyword>
<dbReference type="InterPro" id="IPR013618">
    <property type="entry name" value="TMTC_DUF1736"/>
</dbReference>
<dbReference type="Pfam" id="PF08409">
    <property type="entry name" value="TMTC_DUF1736"/>
    <property type="match status" value="1"/>
</dbReference>
<keyword evidence="8 17" id="KW-0812">Transmembrane</keyword>
<evidence type="ECO:0000256" key="1">
    <source>
        <dbReference type="ARBA" id="ARBA00003582"/>
    </source>
</evidence>
<dbReference type="VEuPathDB" id="VectorBase:PHUM285600"/>
<dbReference type="Proteomes" id="UP000009046">
    <property type="component" value="Unassembled WGS sequence"/>
</dbReference>
<keyword evidence="12 17" id="KW-1133">Transmembrane helix</keyword>
<comment type="pathway">
    <text evidence="4">Protein modification; protein glycosylation.</text>
</comment>
<feature type="repeat" description="TPR" evidence="16">
    <location>
        <begin position="558"/>
        <end position="591"/>
    </location>
</feature>